<keyword evidence="11" id="KW-1185">Reference proteome</keyword>
<dbReference type="InterPro" id="IPR050740">
    <property type="entry name" value="Aldehyde_DH_Superfamily"/>
</dbReference>
<evidence type="ECO:0000259" key="9">
    <source>
        <dbReference type="Pfam" id="PF00171"/>
    </source>
</evidence>
<evidence type="ECO:0000256" key="7">
    <source>
        <dbReference type="PROSITE-ProRule" id="PRU10007"/>
    </source>
</evidence>
<dbReference type="PANTHER" id="PTHR43353">
    <property type="entry name" value="SUCCINATE-SEMIALDEHYDE DEHYDROGENASE, MITOCHONDRIAL"/>
    <property type="match status" value="1"/>
</dbReference>
<dbReference type="EC" id="1.2.1.97" evidence="5"/>
<dbReference type="InterPro" id="IPR016163">
    <property type="entry name" value="Ald_DH_C"/>
</dbReference>
<feature type="domain" description="Aldehyde dehydrogenase" evidence="9">
    <location>
        <begin position="17"/>
        <end position="468"/>
    </location>
</feature>
<evidence type="ECO:0000256" key="3">
    <source>
        <dbReference type="ARBA" id="ARBA00050326"/>
    </source>
</evidence>
<dbReference type="EMBL" id="JANIPJ010000008">
    <property type="protein sequence ID" value="MCR2804724.1"/>
    <property type="molecule type" value="Genomic_DNA"/>
</dbReference>
<keyword evidence="2 8" id="KW-0560">Oxidoreductase</keyword>
<organism evidence="10 11">
    <name type="scientific">Paenibacillus soyae</name>
    <dbReference type="NCBI Taxonomy" id="2969249"/>
    <lineage>
        <taxon>Bacteria</taxon>
        <taxon>Bacillati</taxon>
        <taxon>Bacillota</taxon>
        <taxon>Bacilli</taxon>
        <taxon>Bacillales</taxon>
        <taxon>Paenibacillaceae</taxon>
        <taxon>Paenibacillus</taxon>
    </lineage>
</organism>
<gene>
    <name evidence="10" type="ORF">NQZ67_12625</name>
</gene>
<comment type="similarity">
    <text evidence="1 8">Belongs to the aldehyde dehydrogenase family.</text>
</comment>
<dbReference type="Gene3D" id="3.40.309.10">
    <property type="entry name" value="Aldehyde Dehydrogenase, Chain A, domain 2"/>
    <property type="match status" value="1"/>
</dbReference>
<dbReference type="SUPFAM" id="SSF53720">
    <property type="entry name" value="ALDH-like"/>
    <property type="match status" value="1"/>
</dbReference>
<evidence type="ECO:0000256" key="5">
    <source>
        <dbReference type="ARBA" id="ARBA00066984"/>
    </source>
</evidence>
<dbReference type="Gene3D" id="3.40.605.10">
    <property type="entry name" value="Aldehyde Dehydrogenase, Chain A, domain 1"/>
    <property type="match status" value="1"/>
</dbReference>
<feature type="active site" evidence="7">
    <location>
        <position position="245"/>
    </location>
</feature>
<dbReference type="InterPro" id="IPR015590">
    <property type="entry name" value="Aldehyde_DH_dom"/>
</dbReference>
<evidence type="ECO:0000256" key="6">
    <source>
        <dbReference type="ARBA" id="ARBA00067277"/>
    </source>
</evidence>
<sequence>MYKHYIDGSLVQGLGLTLAVHNPATEQEAGTLLKATEEQAQTALEAAQKAFPIWSGYSLKQRGEWMERLAQAIEARREQILEVLMSETGKPLPQAVEDMEMLPRCLRYYYEEAKRLHGRIIEDEDQGIMSLMKRQPVGVVVGYLAWNFPLLNLGYKLGPVLASGCTCVIKPSPLTPLTTLLIGEIAEEIGFPAGVINLITGDTIELASVMNTSTIPRMLTLIGSTSAGKAIVGQSATSIKRFSLELGGNAPAIVLPDADVEAACEQLVNLKFGNAGQICVSPNRVFVHESLYETFVAKAVEKANRVTLGWGREPQAVMGPMISAGHRSRVQELIASAVAEGASVAAGGGIPNGIDKGYYLEPTIITNVTPSMRICKEEIFGPVMPIMPYSDREQVIQEANNTEFGLASYVFGTDINDILHIAESLEVGTVCVNGPHYSVELPHGGVKESGIGKDCSVYSLEEYYTVKRITIRKGKS</sequence>
<dbReference type="PROSITE" id="PS00687">
    <property type="entry name" value="ALDEHYDE_DEHYDR_GLU"/>
    <property type="match status" value="1"/>
</dbReference>
<evidence type="ECO:0000313" key="10">
    <source>
        <dbReference type="EMBL" id="MCR2804724.1"/>
    </source>
</evidence>
<dbReference type="FunFam" id="3.40.309.10:FF:000009">
    <property type="entry name" value="Aldehyde dehydrogenase A"/>
    <property type="match status" value="1"/>
</dbReference>
<evidence type="ECO:0000256" key="1">
    <source>
        <dbReference type="ARBA" id="ARBA00009986"/>
    </source>
</evidence>
<proteinExistence type="inferred from homology"/>
<evidence type="ECO:0000256" key="4">
    <source>
        <dbReference type="ARBA" id="ARBA00054572"/>
    </source>
</evidence>
<comment type="catalytic activity">
    <reaction evidence="3">
        <text>(2S)-3-sulfolactaldehyde + NAD(+) + H2O = (2S)-3-sulfolactate + NADH + 2 H(+)</text>
        <dbReference type="Rhea" id="RHEA:47932"/>
        <dbReference type="ChEBI" id="CHEBI:15377"/>
        <dbReference type="ChEBI" id="CHEBI:15378"/>
        <dbReference type="ChEBI" id="CHEBI:57540"/>
        <dbReference type="ChEBI" id="CHEBI:57945"/>
        <dbReference type="ChEBI" id="CHEBI:61289"/>
        <dbReference type="ChEBI" id="CHEBI:90109"/>
        <dbReference type="EC" id="1.2.1.97"/>
    </reaction>
    <physiologicalReaction direction="left-to-right" evidence="3">
        <dbReference type="Rhea" id="RHEA:47933"/>
    </physiologicalReaction>
</comment>
<comment type="function">
    <text evidence="4">Part of the sulfo-TAL (or sulfo-SFT) pathway, a D-sulfoquinovose degradation pathway that produces sulfolactate (SL). Catalyzes the oxidation of 3-sulfolactaldehyde (SLA) to sulfolactate (SL).</text>
</comment>
<dbReference type="InterPro" id="IPR016162">
    <property type="entry name" value="Ald_DH_N"/>
</dbReference>
<dbReference type="RefSeq" id="WP_257445994.1">
    <property type="nucleotide sequence ID" value="NZ_JANIPJ010000008.1"/>
</dbReference>
<evidence type="ECO:0000313" key="11">
    <source>
        <dbReference type="Proteomes" id="UP001141950"/>
    </source>
</evidence>
<evidence type="ECO:0000256" key="8">
    <source>
        <dbReference type="RuleBase" id="RU003345"/>
    </source>
</evidence>
<dbReference type="AlphaFoldDB" id="A0A9X2S8S7"/>
<dbReference type="FunFam" id="3.40.605.10:FF:000007">
    <property type="entry name" value="NAD/NADP-dependent betaine aldehyde dehydrogenase"/>
    <property type="match status" value="1"/>
</dbReference>
<comment type="caution">
    <text evidence="10">The sequence shown here is derived from an EMBL/GenBank/DDBJ whole genome shotgun (WGS) entry which is preliminary data.</text>
</comment>
<dbReference type="Pfam" id="PF00171">
    <property type="entry name" value="Aldedh"/>
    <property type="match status" value="1"/>
</dbReference>
<dbReference type="InterPro" id="IPR016161">
    <property type="entry name" value="Ald_DH/histidinol_DH"/>
</dbReference>
<dbReference type="Proteomes" id="UP001141950">
    <property type="component" value="Unassembled WGS sequence"/>
</dbReference>
<dbReference type="InterPro" id="IPR029510">
    <property type="entry name" value="Ald_DH_CS_GLU"/>
</dbReference>
<protein>
    <recommendedName>
        <fullName evidence="6">3-sulfolactaldehyde dehydrogenase</fullName>
        <ecNumber evidence="5">1.2.1.97</ecNumber>
    </recommendedName>
</protein>
<accession>A0A9X2S8S7</accession>
<name>A0A9X2S8S7_9BACL</name>
<dbReference type="PANTHER" id="PTHR43353:SF5">
    <property type="entry name" value="SUCCINATE-SEMIALDEHYDE DEHYDROGENASE, MITOCHONDRIAL"/>
    <property type="match status" value="1"/>
</dbReference>
<dbReference type="GO" id="GO:0016620">
    <property type="term" value="F:oxidoreductase activity, acting on the aldehyde or oxo group of donors, NAD or NADP as acceptor"/>
    <property type="evidence" value="ECO:0007669"/>
    <property type="project" value="InterPro"/>
</dbReference>
<reference evidence="10" key="1">
    <citation type="submission" date="2022-08" db="EMBL/GenBank/DDBJ databases">
        <title>The genomic sequence of strain Paenibacillus sp. SCIV0701.</title>
        <authorList>
            <person name="Zhao H."/>
        </authorList>
    </citation>
    <scope>NUCLEOTIDE SEQUENCE</scope>
    <source>
        <strain evidence="10">SCIV0701</strain>
    </source>
</reference>
<evidence type="ECO:0000256" key="2">
    <source>
        <dbReference type="ARBA" id="ARBA00023002"/>
    </source>
</evidence>
<dbReference type="CDD" id="cd07103">
    <property type="entry name" value="ALDH_F5_SSADH_GabD"/>
    <property type="match status" value="1"/>
</dbReference>